<sequence length="335" mass="35421">MLSGSVQLRSCTARLPARPLLPARVCNTRAKRNVTAQAAKQDVLLRSLSDMGEVAVLVVDGTNLVAEAARRHQTAPTASAALGRALLGSLLMACYRKEEEVTQVTFKGDGPLGNIMTIADTKGNVKGKVDNPAADPPLRDDGKLNVGEAVGLGVLAVVRSHPLEPRPYTGMVPIISGEVAEDLANYLADSEQTNSALALGVLLDREAAVKHAGGFMVQVLPFCSEETLEQLEKNLGALPSVTTMLSQGMSTHDITERILEGLGVSPGAQSLTPAYGPCESEALKQRMIRAVASLGANEVRSIVEEQGKIEVTCDFCNETMVLPEQQVMAAVNQVA</sequence>
<evidence type="ECO:0000256" key="2">
    <source>
        <dbReference type="ARBA" id="ARBA00022833"/>
    </source>
</evidence>
<gene>
    <name evidence="6" type="ORF">CLEI1391_LOCUS19445</name>
</gene>
<dbReference type="GO" id="GO:0051082">
    <property type="term" value="F:unfolded protein binding"/>
    <property type="evidence" value="ECO:0007669"/>
    <property type="project" value="InterPro"/>
</dbReference>
<dbReference type="CDD" id="cd00498">
    <property type="entry name" value="Hsp33"/>
    <property type="match status" value="1"/>
</dbReference>
<dbReference type="Gene3D" id="3.90.1280.10">
    <property type="entry name" value="HSP33 redox switch-like"/>
    <property type="match status" value="1"/>
</dbReference>
<keyword evidence="4" id="KW-0143">Chaperone</keyword>
<dbReference type="NCBIfam" id="NF001033">
    <property type="entry name" value="PRK00114.1"/>
    <property type="match status" value="1"/>
</dbReference>
<dbReference type="PANTHER" id="PTHR30111:SF1">
    <property type="entry name" value="33 KDA CHAPERONIN"/>
    <property type="match status" value="1"/>
</dbReference>
<dbReference type="EMBL" id="HBFB01034626">
    <property type="protein sequence ID" value="CAD8695259.1"/>
    <property type="molecule type" value="Transcribed_RNA"/>
</dbReference>
<keyword evidence="3" id="KW-1015">Disulfide bond</keyword>
<dbReference type="SUPFAM" id="SSF118352">
    <property type="entry name" value="HSP33 redox switch-like"/>
    <property type="match status" value="1"/>
</dbReference>
<dbReference type="Pfam" id="PF01430">
    <property type="entry name" value="HSP33"/>
    <property type="match status" value="1"/>
</dbReference>
<name>A0A7S0S3N7_9CHLO</name>
<dbReference type="SUPFAM" id="SSF64397">
    <property type="entry name" value="Hsp33 domain"/>
    <property type="match status" value="1"/>
</dbReference>
<dbReference type="AlphaFoldDB" id="A0A7S0S3N7"/>
<dbReference type="PANTHER" id="PTHR30111">
    <property type="entry name" value="33 KDA CHAPERONIN"/>
    <property type="match status" value="1"/>
</dbReference>
<evidence type="ECO:0000256" key="4">
    <source>
        <dbReference type="ARBA" id="ARBA00023186"/>
    </source>
</evidence>
<accession>A0A7S0S3N7</accession>
<dbReference type="InterPro" id="IPR016154">
    <property type="entry name" value="Heat_shock_Hsp33_C"/>
</dbReference>
<proteinExistence type="inferred from homology"/>
<evidence type="ECO:0000313" key="6">
    <source>
        <dbReference type="EMBL" id="CAD8695259.1"/>
    </source>
</evidence>
<evidence type="ECO:0000256" key="3">
    <source>
        <dbReference type="ARBA" id="ARBA00023157"/>
    </source>
</evidence>
<dbReference type="InterPro" id="IPR000397">
    <property type="entry name" value="Heat_shock_Hsp33"/>
</dbReference>
<keyword evidence="5" id="KW-0676">Redox-active center</keyword>
<dbReference type="InterPro" id="IPR016153">
    <property type="entry name" value="Heat_shock_Hsp33_N"/>
</dbReference>
<dbReference type="Gene3D" id="3.55.30.10">
    <property type="entry name" value="Hsp33 domain"/>
    <property type="match status" value="1"/>
</dbReference>
<keyword evidence="2" id="KW-0862">Zinc</keyword>
<dbReference type="PIRSF" id="PIRSF005261">
    <property type="entry name" value="Heat_shock_Hsp33"/>
    <property type="match status" value="1"/>
</dbReference>
<organism evidence="6">
    <name type="scientific">Chlamydomonas leiostraca</name>
    <dbReference type="NCBI Taxonomy" id="1034604"/>
    <lineage>
        <taxon>Eukaryota</taxon>
        <taxon>Viridiplantae</taxon>
        <taxon>Chlorophyta</taxon>
        <taxon>core chlorophytes</taxon>
        <taxon>Chlorophyceae</taxon>
        <taxon>CS clade</taxon>
        <taxon>Chlamydomonadales</taxon>
        <taxon>Chlamydomonadaceae</taxon>
        <taxon>Chlamydomonas</taxon>
    </lineage>
</organism>
<evidence type="ECO:0000256" key="1">
    <source>
        <dbReference type="ARBA" id="ARBA00022490"/>
    </source>
</evidence>
<reference evidence="6" key="1">
    <citation type="submission" date="2021-01" db="EMBL/GenBank/DDBJ databases">
        <authorList>
            <person name="Corre E."/>
            <person name="Pelletier E."/>
            <person name="Niang G."/>
            <person name="Scheremetjew M."/>
            <person name="Finn R."/>
            <person name="Kale V."/>
            <person name="Holt S."/>
            <person name="Cochrane G."/>
            <person name="Meng A."/>
            <person name="Brown T."/>
            <person name="Cohen L."/>
        </authorList>
    </citation>
    <scope>NUCLEOTIDE SEQUENCE</scope>
    <source>
        <strain evidence="6">SAG 11-49</strain>
    </source>
</reference>
<dbReference type="GO" id="GO:0042026">
    <property type="term" value="P:protein refolding"/>
    <property type="evidence" value="ECO:0007669"/>
    <property type="project" value="TreeGrafter"/>
</dbReference>
<keyword evidence="1" id="KW-0963">Cytoplasm</keyword>
<dbReference type="GO" id="GO:0005737">
    <property type="term" value="C:cytoplasm"/>
    <property type="evidence" value="ECO:0007669"/>
    <property type="project" value="InterPro"/>
</dbReference>
<dbReference type="HAMAP" id="MF_00117">
    <property type="entry name" value="HslO"/>
    <property type="match status" value="1"/>
</dbReference>
<protein>
    <submittedName>
        <fullName evidence="6">Uncharacterized protein</fullName>
    </submittedName>
</protein>
<evidence type="ECO:0000256" key="5">
    <source>
        <dbReference type="ARBA" id="ARBA00023284"/>
    </source>
</evidence>
<dbReference type="GO" id="GO:0044183">
    <property type="term" value="F:protein folding chaperone"/>
    <property type="evidence" value="ECO:0007669"/>
    <property type="project" value="TreeGrafter"/>
</dbReference>